<dbReference type="SUPFAM" id="SSF53383">
    <property type="entry name" value="PLP-dependent transferases"/>
    <property type="match status" value="1"/>
</dbReference>
<dbReference type="Gene3D" id="3.90.1150.10">
    <property type="entry name" value="Aspartate Aminotransferase, domain 1"/>
    <property type="match status" value="1"/>
</dbReference>
<dbReference type="AlphaFoldDB" id="A0A9P4M9S1"/>
<proteinExistence type="predicted"/>
<protein>
    <submittedName>
        <fullName evidence="2">PLP-dependent transferase</fullName>
    </submittedName>
</protein>
<dbReference type="PANTHER" id="PTHR43510">
    <property type="entry name" value="AMINOTRANSFERASE FUNCTION, HYPOTHETICAL (EUROFUNG)"/>
    <property type="match status" value="1"/>
</dbReference>
<dbReference type="GO" id="GO:0030170">
    <property type="term" value="F:pyridoxal phosphate binding"/>
    <property type="evidence" value="ECO:0007669"/>
    <property type="project" value="InterPro"/>
</dbReference>
<keyword evidence="3" id="KW-1185">Reference proteome</keyword>
<dbReference type="InterPro" id="IPR015422">
    <property type="entry name" value="PyrdxlP-dep_Trfase_small"/>
</dbReference>
<dbReference type="InterPro" id="IPR004839">
    <property type="entry name" value="Aminotransferase_I/II_large"/>
</dbReference>
<dbReference type="InterPro" id="IPR015421">
    <property type="entry name" value="PyrdxlP-dep_Trfase_major"/>
</dbReference>
<dbReference type="GO" id="GO:0016740">
    <property type="term" value="F:transferase activity"/>
    <property type="evidence" value="ECO:0007669"/>
    <property type="project" value="UniProtKB-KW"/>
</dbReference>
<feature type="domain" description="Aminotransferase class I/classII large" evidence="1">
    <location>
        <begin position="59"/>
        <end position="391"/>
    </location>
</feature>
<sequence length="414" mass="46001">MDGDVGFNKLYYWLHSADPDTTTVIGGSATPGLSLNELVELSKSPESTQAAFQFNDIKFNLGSAQGNPKLRETIAATYTHELSHLSPAEVIVTNGTTGANHIVHQSFLKPGDHIICQYPIYGPCIEEPEHIGCDISYIHLDPENNWHLDLKQLEALMRPGKTKLIMLNNPVNPTGTHFSTEVQEDLIKLCKKNDVVLHCDEIFHPLFHTSDVPNSFIERHDLDYEKVVVTSSLSKSYGLSGVRIGWIATRSAHLRKAFMSYRVMSCSSVSLIDEAIATEALSPRCRSGILDKHLALARKNISLIQAFVDKHKDSCDWVPPTAGAVGFVRFKDPHTGAAVDDVEFCKQLFESRNVLLAPATLCFEFGELKDAFRGRVRMHFTTTTGNLQKGLQLLDEFLEETEREATNANGHAKL</sequence>
<dbReference type="PANTHER" id="PTHR43510:SF1">
    <property type="entry name" value="AMINOTRANSFERASE FUNCTION, HYPOTHETICAL (EUROFUNG)"/>
    <property type="match status" value="1"/>
</dbReference>
<evidence type="ECO:0000313" key="3">
    <source>
        <dbReference type="Proteomes" id="UP000799772"/>
    </source>
</evidence>
<evidence type="ECO:0000313" key="2">
    <source>
        <dbReference type="EMBL" id="KAF2102430.1"/>
    </source>
</evidence>
<evidence type="ECO:0000259" key="1">
    <source>
        <dbReference type="Pfam" id="PF00155"/>
    </source>
</evidence>
<gene>
    <name evidence="2" type="ORF">NA57DRAFT_52008</name>
</gene>
<dbReference type="Pfam" id="PF00155">
    <property type="entry name" value="Aminotran_1_2"/>
    <property type="match status" value="1"/>
</dbReference>
<comment type="caution">
    <text evidence="2">The sequence shown here is derived from an EMBL/GenBank/DDBJ whole genome shotgun (WGS) entry which is preliminary data.</text>
</comment>
<dbReference type="OrthoDB" id="7042322at2759"/>
<dbReference type="CDD" id="cd00609">
    <property type="entry name" value="AAT_like"/>
    <property type="match status" value="1"/>
</dbReference>
<accession>A0A9P4M9S1</accession>
<dbReference type="Proteomes" id="UP000799772">
    <property type="component" value="Unassembled WGS sequence"/>
</dbReference>
<dbReference type="EMBL" id="ML978122">
    <property type="protein sequence ID" value="KAF2102430.1"/>
    <property type="molecule type" value="Genomic_DNA"/>
</dbReference>
<dbReference type="Gene3D" id="3.40.640.10">
    <property type="entry name" value="Type I PLP-dependent aspartate aminotransferase-like (Major domain)"/>
    <property type="match status" value="1"/>
</dbReference>
<keyword evidence="2" id="KW-0808">Transferase</keyword>
<dbReference type="InterPro" id="IPR015424">
    <property type="entry name" value="PyrdxlP-dep_Trfase"/>
</dbReference>
<reference evidence="2" key="1">
    <citation type="journal article" date="2020" name="Stud. Mycol.">
        <title>101 Dothideomycetes genomes: a test case for predicting lifestyles and emergence of pathogens.</title>
        <authorList>
            <person name="Haridas S."/>
            <person name="Albert R."/>
            <person name="Binder M."/>
            <person name="Bloem J."/>
            <person name="Labutti K."/>
            <person name="Salamov A."/>
            <person name="Andreopoulos B."/>
            <person name="Baker S."/>
            <person name="Barry K."/>
            <person name="Bills G."/>
            <person name="Bluhm B."/>
            <person name="Cannon C."/>
            <person name="Castanera R."/>
            <person name="Culley D."/>
            <person name="Daum C."/>
            <person name="Ezra D."/>
            <person name="Gonzalez J."/>
            <person name="Henrissat B."/>
            <person name="Kuo A."/>
            <person name="Liang C."/>
            <person name="Lipzen A."/>
            <person name="Lutzoni F."/>
            <person name="Magnuson J."/>
            <person name="Mondo S."/>
            <person name="Nolan M."/>
            <person name="Ohm R."/>
            <person name="Pangilinan J."/>
            <person name="Park H.-J."/>
            <person name="Ramirez L."/>
            <person name="Alfaro M."/>
            <person name="Sun H."/>
            <person name="Tritt A."/>
            <person name="Yoshinaga Y."/>
            <person name="Zwiers L.-H."/>
            <person name="Turgeon B."/>
            <person name="Goodwin S."/>
            <person name="Spatafora J."/>
            <person name="Crous P."/>
            <person name="Grigoriev I."/>
        </authorList>
    </citation>
    <scope>NUCLEOTIDE SEQUENCE</scope>
    <source>
        <strain evidence="2">CBS 133067</strain>
    </source>
</reference>
<name>A0A9P4M9S1_9PEZI</name>
<organism evidence="2 3">
    <name type="scientific">Rhizodiscina lignyota</name>
    <dbReference type="NCBI Taxonomy" id="1504668"/>
    <lineage>
        <taxon>Eukaryota</taxon>
        <taxon>Fungi</taxon>
        <taxon>Dikarya</taxon>
        <taxon>Ascomycota</taxon>
        <taxon>Pezizomycotina</taxon>
        <taxon>Dothideomycetes</taxon>
        <taxon>Pleosporomycetidae</taxon>
        <taxon>Aulographales</taxon>
        <taxon>Rhizodiscinaceae</taxon>
        <taxon>Rhizodiscina</taxon>
    </lineage>
</organism>